<comment type="similarity">
    <text evidence="6">Belongs to the YccS/YhfK family.</text>
</comment>
<evidence type="ECO:0000256" key="1">
    <source>
        <dbReference type="ARBA" id="ARBA00004651"/>
    </source>
</evidence>
<feature type="transmembrane region" description="Helical" evidence="7">
    <location>
        <begin position="48"/>
        <end position="81"/>
    </location>
</feature>
<evidence type="ECO:0000259" key="8">
    <source>
        <dbReference type="Pfam" id="PF13515"/>
    </source>
</evidence>
<dbReference type="PANTHER" id="PTHR30509">
    <property type="entry name" value="P-HYDROXYBENZOIC ACID EFFLUX PUMP SUBUNIT-RELATED"/>
    <property type="match status" value="1"/>
</dbReference>
<sequence length="664" mass="69638">MLVEGVLGSRRRLPRLLGGAAGVGAWMPEWLVRVVWPRSAPVRWTEAVHVVAALVFPLAAGMFAGSVAEGSVAFLGSLAGYIADRKGPLRKRVTYNVLGCCFGLAGWVVGLRVSATAGWLPVVVFAAVGGAAALISVVNGLLSASGFLLLVFACIGMGTSSLTLVQVPASLLFVGGGVWATAVSVLVCLAGGRRVPERQGVAEVYRAVGRLLGATGTDRVPVARSELVDAGRAAWDTLTGARARSGGHNAEFRRLAALLNAAVVLTDAAVRVARTRRSAPPGYQAWADGAADAIQRGLTPAAPPAPPPEAAQDTAVQQLQYACTAVADRPGRPAEAPGSADFLPTAPPPLGQRLTALADRVLGGRQTWEHVARMALCMAAAQMVGSATHLYRSYWVLLTTAIVLKPDTGSVFARSVQRCLGTLVGTGIGAMVLDLVPTGPLLLPFITLYAAMLPIAMARNFGMFATFLTPLVVTIIDIGTRTGESLFAARILDTAAGCAIALVPGYLLWPTTWHPHLSTHTGKAARALHRYLNDALGTNPARGPAARRHAYNTLADLRIALQRTFSEPPPMSTRAATWWPVVVQLERTADAITIATAHCAGGCAADRHALHQLSRALGELATALERHHTPTPPNLPRDGLLHAIAQETETTYRIIAALNPDSDG</sequence>
<keyword evidence="5 7" id="KW-0472">Membrane</keyword>
<organism evidence="9 10">
    <name type="scientific">Streptomyces thioluteus</name>
    <dbReference type="NCBI Taxonomy" id="66431"/>
    <lineage>
        <taxon>Bacteria</taxon>
        <taxon>Bacillati</taxon>
        <taxon>Actinomycetota</taxon>
        <taxon>Actinomycetes</taxon>
        <taxon>Kitasatosporales</taxon>
        <taxon>Streptomycetaceae</taxon>
        <taxon>Streptomyces</taxon>
    </lineage>
</organism>
<feature type="transmembrane region" description="Helical" evidence="7">
    <location>
        <begin position="16"/>
        <end position="36"/>
    </location>
</feature>
<evidence type="ECO:0000256" key="2">
    <source>
        <dbReference type="ARBA" id="ARBA00022475"/>
    </source>
</evidence>
<feature type="transmembrane region" description="Helical" evidence="7">
    <location>
        <begin position="147"/>
        <end position="165"/>
    </location>
</feature>
<comment type="subcellular location">
    <subcellularLocation>
        <location evidence="1">Cell membrane</location>
        <topology evidence="1">Multi-pass membrane protein</topology>
    </subcellularLocation>
</comment>
<feature type="transmembrane region" description="Helical" evidence="7">
    <location>
        <begin position="93"/>
        <end position="113"/>
    </location>
</feature>
<feature type="transmembrane region" description="Helical" evidence="7">
    <location>
        <begin position="491"/>
        <end position="509"/>
    </location>
</feature>
<feature type="transmembrane region" description="Helical" evidence="7">
    <location>
        <begin position="461"/>
        <end position="479"/>
    </location>
</feature>
<evidence type="ECO:0000256" key="5">
    <source>
        <dbReference type="ARBA" id="ARBA00023136"/>
    </source>
</evidence>
<keyword evidence="3 7" id="KW-0812">Transmembrane</keyword>
<dbReference type="Pfam" id="PF13515">
    <property type="entry name" value="FUSC_2"/>
    <property type="match status" value="1"/>
</dbReference>
<gene>
    <name evidence="9" type="ORF">GCM10020221_28530</name>
</gene>
<protein>
    <submittedName>
        <fullName evidence="9">FUSC family protein</fullName>
    </submittedName>
</protein>
<evidence type="ECO:0000256" key="6">
    <source>
        <dbReference type="ARBA" id="ARBA00043993"/>
    </source>
</evidence>
<feature type="domain" description="Integral membrane bound transporter" evidence="8">
    <location>
        <begin position="383"/>
        <end position="503"/>
    </location>
</feature>
<evidence type="ECO:0000256" key="3">
    <source>
        <dbReference type="ARBA" id="ARBA00022692"/>
    </source>
</evidence>
<feature type="transmembrane region" description="Helical" evidence="7">
    <location>
        <begin position="171"/>
        <end position="190"/>
    </location>
</feature>
<keyword evidence="2" id="KW-1003">Cell membrane</keyword>
<comment type="caution">
    <text evidence="9">The sequence shown here is derived from an EMBL/GenBank/DDBJ whole genome shotgun (WGS) entry which is preliminary data.</text>
</comment>
<feature type="transmembrane region" description="Helical" evidence="7">
    <location>
        <begin position="423"/>
        <end position="449"/>
    </location>
</feature>
<feature type="transmembrane region" description="Helical" evidence="7">
    <location>
        <begin position="119"/>
        <end position="142"/>
    </location>
</feature>
<evidence type="ECO:0000256" key="4">
    <source>
        <dbReference type="ARBA" id="ARBA00022989"/>
    </source>
</evidence>
<accession>A0ABP6JF07</accession>
<name>A0ABP6JF07_STRTU</name>
<proteinExistence type="inferred from homology"/>
<keyword evidence="4 7" id="KW-1133">Transmembrane helix</keyword>
<dbReference type="EMBL" id="BAAAXZ010000109">
    <property type="protein sequence ID" value="GAA2931002.1"/>
    <property type="molecule type" value="Genomic_DNA"/>
</dbReference>
<evidence type="ECO:0000256" key="7">
    <source>
        <dbReference type="SAM" id="Phobius"/>
    </source>
</evidence>
<evidence type="ECO:0000313" key="9">
    <source>
        <dbReference type="EMBL" id="GAA2931002.1"/>
    </source>
</evidence>
<reference evidence="10" key="1">
    <citation type="journal article" date="2019" name="Int. J. Syst. Evol. Microbiol.">
        <title>The Global Catalogue of Microorganisms (GCM) 10K type strain sequencing project: providing services to taxonomists for standard genome sequencing and annotation.</title>
        <authorList>
            <consortium name="The Broad Institute Genomics Platform"/>
            <consortium name="The Broad Institute Genome Sequencing Center for Infectious Disease"/>
            <person name="Wu L."/>
            <person name="Ma J."/>
        </authorList>
    </citation>
    <scope>NUCLEOTIDE SEQUENCE [LARGE SCALE GENOMIC DNA]</scope>
    <source>
        <strain evidence="10">JCM 4087</strain>
    </source>
</reference>
<dbReference type="Proteomes" id="UP001501102">
    <property type="component" value="Unassembled WGS sequence"/>
</dbReference>
<dbReference type="InterPro" id="IPR049453">
    <property type="entry name" value="Memb_transporter_dom"/>
</dbReference>
<evidence type="ECO:0000313" key="10">
    <source>
        <dbReference type="Proteomes" id="UP001501102"/>
    </source>
</evidence>
<dbReference type="PANTHER" id="PTHR30509:SF9">
    <property type="entry name" value="MULTIDRUG RESISTANCE PROTEIN MDTO"/>
    <property type="match status" value="1"/>
</dbReference>
<keyword evidence="10" id="KW-1185">Reference proteome</keyword>